<evidence type="ECO:0000313" key="1">
    <source>
        <dbReference type="EMBL" id="GAA4407141.1"/>
    </source>
</evidence>
<organism evidence="1 2">
    <name type="scientific">Nibrella viscosa</name>
    <dbReference type="NCBI Taxonomy" id="1084524"/>
    <lineage>
        <taxon>Bacteria</taxon>
        <taxon>Pseudomonadati</taxon>
        <taxon>Bacteroidota</taxon>
        <taxon>Cytophagia</taxon>
        <taxon>Cytophagales</taxon>
        <taxon>Spirosomataceae</taxon>
        <taxon>Nibrella</taxon>
    </lineage>
</organism>
<proteinExistence type="predicted"/>
<protein>
    <submittedName>
        <fullName evidence="1">Abi family protein</fullName>
    </submittedName>
</protein>
<dbReference type="InterPro" id="IPR011664">
    <property type="entry name" value="Abi_system_AbiD/AbiF-like"/>
</dbReference>
<keyword evidence="2" id="KW-1185">Reference proteome</keyword>
<dbReference type="InterPro" id="IPR017034">
    <property type="entry name" value="Abi_system_AbiD/AbiF"/>
</dbReference>
<gene>
    <name evidence="1" type="ORF">GCM10023187_27350</name>
</gene>
<dbReference type="Proteomes" id="UP001500936">
    <property type="component" value="Unassembled WGS sequence"/>
</dbReference>
<reference evidence="2" key="1">
    <citation type="journal article" date="2019" name="Int. J. Syst. Evol. Microbiol.">
        <title>The Global Catalogue of Microorganisms (GCM) 10K type strain sequencing project: providing services to taxonomists for standard genome sequencing and annotation.</title>
        <authorList>
            <consortium name="The Broad Institute Genomics Platform"/>
            <consortium name="The Broad Institute Genome Sequencing Center for Infectious Disease"/>
            <person name="Wu L."/>
            <person name="Ma J."/>
        </authorList>
    </citation>
    <scope>NUCLEOTIDE SEQUENCE [LARGE SCALE GENOMIC DNA]</scope>
    <source>
        <strain evidence="2">JCM 17925</strain>
    </source>
</reference>
<dbReference type="Pfam" id="PF07751">
    <property type="entry name" value="Abi_2"/>
    <property type="match status" value="1"/>
</dbReference>
<dbReference type="EMBL" id="BAABHB010000005">
    <property type="protein sequence ID" value="GAA4407141.1"/>
    <property type="molecule type" value="Genomic_DNA"/>
</dbReference>
<sequence length="302" mass="35410">MKYTKPALTIPQQIQQLKQRGLLITDIAEAERQLLNISYYRLAGYWWAMQDDKQQHTFKPGSTFENAVSLYNFDRELRLLVFGIIERIEIGVRTRMIYQLSHEFDPWWFTDPKLFKDVSAHQRTLESIRKEIARSEDTFLVHHRQTYNTDSRLPPAWKSLEVVSLGNLSKLYGNLKSSVRSKDRIAADLKLVNQTFMPSWMQTFTQIRNICAHHGRLWNKNLPGRPKLLPKPPAPWLTWVPPVTEHHRLYVHLCCMKYMLNVIVPGNRFTQKLSGLLSKYPNIDINALGLPSSWQNEPLWQS</sequence>
<comment type="caution">
    <text evidence="1">The sequence shown here is derived from an EMBL/GenBank/DDBJ whole genome shotgun (WGS) entry which is preliminary data.</text>
</comment>
<name>A0ABP8KIM0_9BACT</name>
<dbReference type="PIRSF" id="PIRSF034934">
    <property type="entry name" value="AbiF_AbiD"/>
    <property type="match status" value="1"/>
</dbReference>
<dbReference type="RefSeq" id="WP_345268028.1">
    <property type="nucleotide sequence ID" value="NZ_BAABHB010000005.1"/>
</dbReference>
<accession>A0ABP8KIM0</accession>
<evidence type="ECO:0000313" key="2">
    <source>
        <dbReference type="Proteomes" id="UP001500936"/>
    </source>
</evidence>